<dbReference type="AlphaFoldDB" id="A0A2V4A1K6"/>
<gene>
    <name evidence="2" type="ORF">DF185_00035</name>
</gene>
<keyword evidence="3" id="KW-1185">Reference proteome</keyword>
<comment type="caution">
    <text evidence="2">The sequence shown here is derived from an EMBL/GenBank/DDBJ whole genome shotgun (WGS) entry which is preliminary data.</text>
</comment>
<keyword evidence="1" id="KW-0732">Signal</keyword>
<dbReference type="RefSeq" id="WP_110358679.1">
    <property type="nucleotide sequence ID" value="NZ_QFLI01000001.1"/>
</dbReference>
<accession>A0A2V4A1K6</accession>
<dbReference type="EMBL" id="QFLI01000001">
    <property type="protein sequence ID" value="PXY02518.1"/>
    <property type="molecule type" value="Genomic_DNA"/>
</dbReference>
<feature type="chain" id="PRO_5015868658" evidence="1">
    <location>
        <begin position="24"/>
        <end position="307"/>
    </location>
</feature>
<reference evidence="2 3" key="1">
    <citation type="submission" date="2018-05" db="EMBL/GenBank/DDBJ databases">
        <title>Marinifilum breve JC075T sp. nov., a marine bacterium isolated from Yongle Blue Hole in the South China Sea.</title>
        <authorList>
            <person name="Fu T."/>
        </authorList>
    </citation>
    <scope>NUCLEOTIDE SEQUENCE [LARGE SCALE GENOMIC DNA]</scope>
    <source>
        <strain evidence="2 3">JC075</strain>
    </source>
</reference>
<feature type="signal peptide" evidence="1">
    <location>
        <begin position="1"/>
        <end position="23"/>
    </location>
</feature>
<sequence>MNKCKILLVVLLVIMFFKSQVLGQDVSTGLGAPSYGVLIKANFPGANGGWSRGYRISNQDNTEKFFGLGAMGSINNGISSFSYGWVGKSYDKASLYFLANGNVGLGVKNPSERFEIYKSTTSPGVLSLRSNRNDAQHVDVGRITAKQLETEVARIGLSRGKGTYTGYLTFWTKAENSEELKQSMVLDANGNLGIGTNNTNGYKLAVKGSMAASEIKVLDVSSWADFVFAENYKLKSLTELEHFIKEYKHLPDIPSEKQVKQDGISVGEMNAKLLQKIEEQSLYIIEMNKQIIELRKRLETLEQSSIN</sequence>
<dbReference type="OrthoDB" id="769954at2"/>
<protein>
    <submittedName>
        <fullName evidence="2">Uncharacterized protein</fullName>
    </submittedName>
</protein>
<evidence type="ECO:0000256" key="1">
    <source>
        <dbReference type="SAM" id="SignalP"/>
    </source>
</evidence>
<evidence type="ECO:0000313" key="2">
    <source>
        <dbReference type="EMBL" id="PXY02518.1"/>
    </source>
</evidence>
<proteinExistence type="predicted"/>
<name>A0A2V4A1K6_9BACT</name>
<evidence type="ECO:0000313" key="3">
    <source>
        <dbReference type="Proteomes" id="UP000248079"/>
    </source>
</evidence>
<organism evidence="2 3">
    <name type="scientific">Marinifilum breve</name>
    <dbReference type="NCBI Taxonomy" id="2184082"/>
    <lineage>
        <taxon>Bacteria</taxon>
        <taxon>Pseudomonadati</taxon>
        <taxon>Bacteroidota</taxon>
        <taxon>Bacteroidia</taxon>
        <taxon>Marinilabiliales</taxon>
        <taxon>Marinifilaceae</taxon>
    </lineage>
</organism>
<dbReference type="Proteomes" id="UP000248079">
    <property type="component" value="Unassembled WGS sequence"/>
</dbReference>